<proteinExistence type="predicted"/>
<sequence>MNRRELLRLLSIAGTLVGFPQTAMAETAAKVDAAGEVEQFALLNAHLWQVFVLSKSKRLVYPLARDQLGMLIGRMEKARSTAVHEGMCVLACELFQLAGESLFDGNRYTDAAYCYGLAASAGREARAYDQWACALTRQAFINMYDQQFAQAATILAAASRVAGRGDSQLSTRHRVAAAQAQAHAGLGDLDTCNRALDEADKVLNLTGSVNPGGWLRFDGSRLAEERGGCYLYLGRADLAGTALTEALGQTVSMRRQGSILTDMAMLGVQRNDLDQVLHHADQATILAERTQSAGYVGRKLQSLRLQLTPFLKDARVDDLNLRITRLSGSV</sequence>
<evidence type="ECO:0000256" key="1">
    <source>
        <dbReference type="SAM" id="SignalP"/>
    </source>
</evidence>
<organism evidence="2 3">
    <name type="scientific">Streptosporangium algeriense</name>
    <dbReference type="NCBI Taxonomy" id="1682748"/>
    <lineage>
        <taxon>Bacteria</taxon>
        <taxon>Bacillati</taxon>
        <taxon>Actinomycetota</taxon>
        <taxon>Actinomycetes</taxon>
        <taxon>Streptosporangiales</taxon>
        <taxon>Streptosporangiaceae</taxon>
        <taxon>Streptosporangium</taxon>
    </lineage>
</organism>
<feature type="signal peptide" evidence="1">
    <location>
        <begin position="1"/>
        <end position="25"/>
    </location>
</feature>
<name>A0ABW3DKF8_9ACTN</name>
<comment type="caution">
    <text evidence="2">The sequence shown here is derived from an EMBL/GenBank/DDBJ whole genome shotgun (WGS) entry which is preliminary data.</text>
</comment>
<feature type="chain" id="PRO_5047304985" evidence="1">
    <location>
        <begin position="26"/>
        <end position="330"/>
    </location>
</feature>
<keyword evidence="1" id="KW-0732">Signal</keyword>
<evidence type="ECO:0000313" key="2">
    <source>
        <dbReference type="EMBL" id="MFD0883147.1"/>
    </source>
</evidence>
<reference evidence="3" key="1">
    <citation type="journal article" date="2019" name="Int. J. Syst. Evol. Microbiol.">
        <title>The Global Catalogue of Microorganisms (GCM) 10K type strain sequencing project: providing services to taxonomists for standard genome sequencing and annotation.</title>
        <authorList>
            <consortium name="The Broad Institute Genomics Platform"/>
            <consortium name="The Broad Institute Genome Sequencing Center for Infectious Disease"/>
            <person name="Wu L."/>
            <person name="Ma J."/>
        </authorList>
    </citation>
    <scope>NUCLEOTIDE SEQUENCE [LARGE SCALE GENOMIC DNA]</scope>
    <source>
        <strain evidence="3">CCUG 62974</strain>
    </source>
</reference>
<protein>
    <submittedName>
        <fullName evidence="2">Transcriptional regulator</fullName>
    </submittedName>
</protein>
<accession>A0ABW3DKF8</accession>
<evidence type="ECO:0000313" key="3">
    <source>
        <dbReference type="Proteomes" id="UP001597024"/>
    </source>
</evidence>
<dbReference type="EMBL" id="JBHTHX010000010">
    <property type="protein sequence ID" value="MFD0883147.1"/>
    <property type="molecule type" value="Genomic_DNA"/>
</dbReference>
<gene>
    <name evidence="2" type="ORF">ACFQ08_01010</name>
</gene>
<keyword evidence="3" id="KW-1185">Reference proteome</keyword>
<dbReference type="Proteomes" id="UP001597024">
    <property type="component" value="Unassembled WGS sequence"/>
</dbReference>